<evidence type="ECO:0000256" key="2">
    <source>
        <dbReference type="ARBA" id="ARBA00010320"/>
    </source>
</evidence>
<gene>
    <name evidence="13" type="primary">ADK1</name>
    <name evidence="17" type="ORF">GMOD_00001045</name>
</gene>
<keyword evidence="6 13" id="KW-0418">Kinase</keyword>
<dbReference type="GO" id="GO:0046034">
    <property type="term" value="P:ATP metabolic process"/>
    <property type="evidence" value="ECO:0007669"/>
    <property type="project" value="UniProtKB-UniRule"/>
</dbReference>
<dbReference type="NCBIfam" id="NF001381">
    <property type="entry name" value="PRK00279.1-3"/>
    <property type="match status" value="1"/>
</dbReference>
<keyword evidence="13" id="KW-0963">Cytoplasm</keyword>
<accession>A0A3M7LYA5</accession>
<protein>
    <recommendedName>
        <fullName evidence="13">Adenylate kinase</fullName>
        <ecNumber evidence="13">2.7.4.3</ecNumber>
    </recommendedName>
    <alternativeName>
        <fullName evidence="13">ATP-AMP transphosphorylase</fullName>
    </alternativeName>
    <alternativeName>
        <fullName evidence="13">ATP:AMP phosphotransferase</fullName>
    </alternativeName>
    <alternativeName>
        <fullName evidence="13">Adenylate kinase cytosolic and mitochondrial</fullName>
    </alternativeName>
    <alternativeName>
        <fullName evidence="13">Adenylate monophosphate kinase</fullName>
    </alternativeName>
</protein>
<dbReference type="GO" id="GO:0004017">
    <property type="term" value="F:AMP kinase activity"/>
    <property type="evidence" value="ECO:0007669"/>
    <property type="project" value="UniProtKB-UniRule"/>
</dbReference>
<dbReference type="InterPro" id="IPR035979">
    <property type="entry name" value="RBD_domain_sf"/>
</dbReference>
<dbReference type="GO" id="GO:0005743">
    <property type="term" value="C:mitochondrial inner membrane"/>
    <property type="evidence" value="ECO:0007669"/>
    <property type="project" value="UniProtKB-SubCell"/>
</dbReference>
<dbReference type="EMBL" id="KE747810">
    <property type="protein sequence ID" value="RMZ67160.1"/>
    <property type="molecule type" value="Genomic_DNA"/>
</dbReference>
<dbReference type="Proteomes" id="UP000265663">
    <property type="component" value="Unassembled WGS sequence"/>
</dbReference>
<dbReference type="GO" id="GO:0005829">
    <property type="term" value="C:cytosol"/>
    <property type="evidence" value="ECO:0007669"/>
    <property type="project" value="UniProtKB-SubCell"/>
</dbReference>
<evidence type="ECO:0000256" key="6">
    <source>
        <dbReference type="ARBA" id="ARBA00022777"/>
    </source>
</evidence>
<keyword evidence="7" id="KW-0999">Mitochondrion inner membrane</keyword>
<feature type="binding site" evidence="13">
    <location>
        <begin position="1054"/>
        <end position="1057"/>
    </location>
    <ligand>
        <name>AMP</name>
        <dbReference type="ChEBI" id="CHEBI:456215"/>
    </ligand>
</feature>
<reference evidence="17 18" key="1">
    <citation type="journal article" date="2014" name="PLoS ONE">
        <title>De novo Genome Assembly of the Fungal Plant Pathogen Pyrenophora semeniperda.</title>
        <authorList>
            <person name="Soliai M.M."/>
            <person name="Meyer S.E."/>
            <person name="Udall J.A."/>
            <person name="Elzinga D.E."/>
            <person name="Hermansen R.A."/>
            <person name="Bodily P.M."/>
            <person name="Hart A.A."/>
            <person name="Coleman C.E."/>
        </authorList>
    </citation>
    <scope>NUCLEOTIDE SEQUENCE [LARGE SCALE GENOMIC DNA]</scope>
    <source>
        <strain evidence="17 18">CCB06</strain>
        <tissue evidence="17">Mycelium</tissue>
    </source>
</reference>
<dbReference type="PRINTS" id="PR00094">
    <property type="entry name" value="ADENYLTKNASE"/>
</dbReference>
<evidence type="ECO:0000256" key="3">
    <source>
        <dbReference type="ARBA" id="ARBA00022679"/>
    </source>
</evidence>
<comment type="similarity">
    <text evidence="13">Belongs to the adenylate kinase family. AK2 subfamily.</text>
</comment>
<name>A0A3M7LYA5_9PLEO</name>
<dbReference type="GO" id="GO:0006172">
    <property type="term" value="P:ADP biosynthetic process"/>
    <property type="evidence" value="ECO:0007669"/>
    <property type="project" value="UniProtKB-UniRule"/>
</dbReference>
<dbReference type="PROSITE" id="PS00113">
    <property type="entry name" value="ADENYLATE_KINASE"/>
    <property type="match status" value="1"/>
</dbReference>
<dbReference type="CDD" id="cd12433">
    <property type="entry name" value="RRM_Yme2p_like"/>
    <property type="match status" value="1"/>
</dbReference>
<dbReference type="OrthoDB" id="10267654at2759"/>
<evidence type="ECO:0000256" key="5">
    <source>
        <dbReference type="ARBA" id="ARBA00022741"/>
    </source>
</evidence>
<evidence type="ECO:0000256" key="12">
    <source>
        <dbReference type="ARBA" id="ARBA00025276"/>
    </source>
</evidence>
<dbReference type="Pfam" id="PF05191">
    <property type="entry name" value="ADK_lid"/>
    <property type="match status" value="1"/>
</dbReference>
<dbReference type="GO" id="GO:0005524">
    <property type="term" value="F:ATP binding"/>
    <property type="evidence" value="ECO:0007669"/>
    <property type="project" value="UniProtKB-KW"/>
</dbReference>
<dbReference type="NCBIfam" id="TIGR01351">
    <property type="entry name" value="adk"/>
    <property type="match status" value="1"/>
</dbReference>
<dbReference type="Pfam" id="PF10443">
    <property type="entry name" value="RNA12"/>
    <property type="match status" value="1"/>
</dbReference>
<dbReference type="InterPro" id="IPR000850">
    <property type="entry name" value="Adenylat/UMP-CMP_kin"/>
</dbReference>
<comment type="domain">
    <text evidence="13">Consists of three domains, a large central CORE domain and two small peripheral domains, NMPbind and LID, which undergo movements during catalysis. The LID domain closes over the site of phosphoryl transfer upon ATP binding. Assembling and dissambling the active center during each catalytic cycle provides an effective means to prevent ATP hydrolysis.</text>
</comment>
<dbReference type="HAMAP" id="MF_00235">
    <property type="entry name" value="Adenylate_kinase_Adk"/>
    <property type="match status" value="1"/>
</dbReference>
<feature type="binding site" evidence="13">
    <location>
        <begin position="1105"/>
        <end position="1106"/>
    </location>
    <ligand>
        <name>ATP</name>
        <dbReference type="ChEBI" id="CHEBI:30616"/>
    </ligand>
</feature>
<feature type="binding site" evidence="13">
    <location>
        <position position="1061"/>
    </location>
    <ligand>
        <name>AMP</name>
        <dbReference type="ChEBI" id="CHEBI:456215"/>
    </ligand>
</feature>
<keyword evidence="4" id="KW-0812">Transmembrane</keyword>
<dbReference type="EC" id="2.7.4.3" evidence="13"/>
<feature type="binding site" evidence="13">
    <location>
        <position position="1140"/>
    </location>
    <ligand>
        <name>AMP</name>
        <dbReference type="ChEBI" id="CHEBI:456215"/>
    </ligand>
</feature>
<feature type="region of interest" description="NMPbind" evidence="13">
    <location>
        <begin position="998"/>
        <end position="1027"/>
    </location>
</feature>
<dbReference type="InterPro" id="IPR018850">
    <property type="entry name" value="Mt_escape_2_C"/>
</dbReference>
<keyword evidence="8 13" id="KW-0067">ATP-binding</keyword>
<evidence type="ECO:0000256" key="7">
    <source>
        <dbReference type="ARBA" id="ARBA00022792"/>
    </source>
</evidence>
<feature type="binding site" evidence="13">
    <location>
        <position position="1004"/>
    </location>
    <ligand>
        <name>AMP</name>
        <dbReference type="ChEBI" id="CHEBI:456215"/>
    </ligand>
</feature>
<feature type="binding site" evidence="13">
    <location>
        <position position="1096"/>
    </location>
    <ligand>
        <name>ATP</name>
        <dbReference type="ChEBI" id="CHEBI:30616"/>
    </ligand>
</feature>
<evidence type="ECO:0000256" key="8">
    <source>
        <dbReference type="ARBA" id="ARBA00022840"/>
    </source>
</evidence>
<dbReference type="CDD" id="cd01428">
    <property type="entry name" value="ADK"/>
    <property type="match status" value="1"/>
</dbReference>
<dbReference type="PANTHER" id="PTHR32198:SF2">
    <property type="entry name" value="MITOCHONDRIAL ESCAPE PROTEIN 2"/>
    <property type="match status" value="1"/>
</dbReference>
<evidence type="ECO:0000256" key="14">
    <source>
        <dbReference type="PROSITE-ProRule" id="PRU00176"/>
    </source>
</evidence>
<evidence type="ECO:0000256" key="13">
    <source>
        <dbReference type="HAMAP-Rule" id="MF_03168"/>
    </source>
</evidence>
<feature type="region of interest" description="LID" evidence="13">
    <location>
        <begin position="1095"/>
        <end position="1132"/>
    </location>
</feature>
<dbReference type="InterPro" id="IPR000504">
    <property type="entry name" value="RRM_dom"/>
</dbReference>
<keyword evidence="18" id="KW-1185">Reference proteome</keyword>
<dbReference type="InterPro" id="IPR028587">
    <property type="entry name" value="AK2"/>
</dbReference>
<keyword evidence="3 13" id="KW-0808">Transferase</keyword>
<evidence type="ECO:0000256" key="4">
    <source>
        <dbReference type="ARBA" id="ARBA00022692"/>
    </source>
</evidence>
<evidence type="ECO:0000256" key="1">
    <source>
        <dbReference type="ARBA" id="ARBA00004434"/>
    </source>
</evidence>
<keyword evidence="14" id="KW-0694">RNA-binding</keyword>
<evidence type="ECO:0000313" key="17">
    <source>
        <dbReference type="EMBL" id="RMZ67160.1"/>
    </source>
</evidence>
<keyword evidence="5 13" id="KW-0547">Nucleotide-binding</keyword>
<proteinExistence type="inferred from homology"/>
<comment type="catalytic activity">
    <reaction evidence="13">
        <text>AMP + ATP = 2 ADP</text>
        <dbReference type="Rhea" id="RHEA:12973"/>
        <dbReference type="ChEBI" id="CHEBI:30616"/>
        <dbReference type="ChEBI" id="CHEBI:456215"/>
        <dbReference type="ChEBI" id="CHEBI:456216"/>
        <dbReference type="EC" id="2.7.4.3"/>
    </reaction>
</comment>
<feature type="binding site" evidence="13">
    <location>
        <begin position="978"/>
        <end position="983"/>
    </location>
    <ligand>
        <name>ATP</name>
        <dbReference type="ChEBI" id="CHEBI:30616"/>
    </ligand>
</feature>
<dbReference type="AlphaFoldDB" id="A0A3M7LYA5"/>
<comment type="subcellular location">
    <subcellularLocation>
        <location evidence="13">Cytoplasm</location>
        <location evidence="13">Cytosol</location>
    </subcellularLocation>
    <subcellularLocation>
        <location evidence="13">Mitochondrion intermembrane space</location>
    </subcellularLocation>
    <subcellularLocation>
        <location evidence="1">Mitochondrion inner membrane</location>
        <topology evidence="1">Single-pass membrane protein</topology>
    </subcellularLocation>
    <text evidence="13">Predominantly mitochondrial.</text>
</comment>
<evidence type="ECO:0000313" key="18">
    <source>
        <dbReference type="Proteomes" id="UP000265663"/>
    </source>
</evidence>
<feature type="domain" description="RRM" evidence="16">
    <location>
        <begin position="210"/>
        <end position="302"/>
    </location>
</feature>
<dbReference type="GO" id="GO:0003723">
    <property type="term" value="F:RNA binding"/>
    <property type="evidence" value="ECO:0007669"/>
    <property type="project" value="UniProtKB-UniRule"/>
</dbReference>
<dbReference type="PANTHER" id="PTHR32198">
    <property type="entry name" value="MITOCHONDRIAL ESCAPE PROTEIN 2"/>
    <property type="match status" value="1"/>
</dbReference>
<feature type="region of interest" description="Disordered" evidence="15">
    <location>
        <begin position="621"/>
        <end position="640"/>
    </location>
</feature>
<dbReference type="InterPro" id="IPR006259">
    <property type="entry name" value="Adenyl_kin_sub"/>
</dbReference>
<dbReference type="PROSITE" id="PS50102">
    <property type="entry name" value="RRM"/>
    <property type="match status" value="1"/>
</dbReference>
<dbReference type="Gene3D" id="3.40.50.300">
    <property type="entry name" value="P-loop containing nucleotide triphosphate hydrolases"/>
    <property type="match status" value="1"/>
</dbReference>
<feature type="compositionally biased region" description="Basic and acidic residues" evidence="15">
    <location>
        <begin position="625"/>
        <end position="640"/>
    </location>
</feature>
<dbReference type="InterPro" id="IPR034260">
    <property type="entry name" value="Yme2_RRM"/>
</dbReference>
<feature type="binding site" evidence="13">
    <location>
        <position position="1168"/>
    </location>
    <ligand>
        <name>ATP</name>
        <dbReference type="ChEBI" id="CHEBI:30616"/>
    </ligand>
</feature>
<keyword evidence="10 13" id="KW-0496">Mitochondrion</keyword>
<evidence type="ECO:0000256" key="10">
    <source>
        <dbReference type="ARBA" id="ARBA00023128"/>
    </source>
</evidence>
<dbReference type="InterPro" id="IPR027417">
    <property type="entry name" value="P-loop_NTPase"/>
</dbReference>
<evidence type="ECO:0000256" key="15">
    <source>
        <dbReference type="SAM" id="MobiDB-lite"/>
    </source>
</evidence>
<comment type="function">
    <text evidence="12">Plays a role in maintaining the mitochondrial genome and in controlling the mtDNA escape. Involved in the regulation of mtDNA nucleotide structure and number. May have a dispensable role in early maturation of pre-rRNA.</text>
</comment>
<evidence type="ECO:0000256" key="11">
    <source>
        <dbReference type="ARBA" id="ARBA00023136"/>
    </source>
</evidence>
<dbReference type="Pfam" id="PF00406">
    <property type="entry name" value="ADK"/>
    <property type="match status" value="1"/>
</dbReference>
<dbReference type="InterPro" id="IPR039627">
    <property type="entry name" value="Yme2_C"/>
</dbReference>
<dbReference type="SUPFAM" id="SSF52540">
    <property type="entry name" value="P-loop containing nucleoside triphosphate hydrolases"/>
    <property type="match status" value="1"/>
</dbReference>
<dbReference type="FunFam" id="3.40.50.300:FF:000106">
    <property type="entry name" value="Adenylate kinase mitochondrial"/>
    <property type="match status" value="1"/>
</dbReference>
<feature type="binding site" evidence="13">
    <location>
        <position position="1129"/>
    </location>
    <ligand>
        <name>AMP</name>
        <dbReference type="ChEBI" id="CHEBI:456215"/>
    </ligand>
</feature>
<organism evidence="17 18">
    <name type="scientific">Pyrenophora seminiperda CCB06</name>
    <dbReference type="NCBI Taxonomy" id="1302712"/>
    <lineage>
        <taxon>Eukaryota</taxon>
        <taxon>Fungi</taxon>
        <taxon>Dikarya</taxon>
        <taxon>Ascomycota</taxon>
        <taxon>Pezizomycotina</taxon>
        <taxon>Dothideomycetes</taxon>
        <taxon>Pleosporomycetidae</taxon>
        <taxon>Pleosporales</taxon>
        <taxon>Pleosporineae</taxon>
        <taxon>Pleosporaceae</taxon>
        <taxon>Pyrenophora</taxon>
    </lineage>
</organism>
<keyword evidence="9" id="KW-1133">Transmembrane helix</keyword>
<evidence type="ECO:0000256" key="9">
    <source>
        <dbReference type="ARBA" id="ARBA00022989"/>
    </source>
</evidence>
<dbReference type="GO" id="GO:0005758">
    <property type="term" value="C:mitochondrial intermembrane space"/>
    <property type="evidence" value="ECO:0007669"/>
    <property type="project" value="UniProtKB-SubCell"/>
</dbReference>
<keyword evidence="11" id="KW-0472">Membrane</keyword>
<dbReference type="InterPro" id="IPR007862">
    <property type="entry name" value="Adenylate_kinase_lid-dom"/>
</dbReference>
<dbReference type="GO" id="GO:0046033">
    <property type="term" value="P:AMP metabolic process"/>
    <property type="evidence" value="ECO:0007669"/>
    <property type="project" value="UniProtKB-UniRule"/>
</dbReference>
<sequence>MHRHVTASGLASCCSTSCAWADADKVGLQAQSPRLVIIIKVLTSCRPSNIGSRGPWTIPRRYVTGLQAGEDKTGHISAGPNEGILFFNNVFPIQIRKVLGLPMPAFVDRLVSPSLSGTDPKTVIERASAKRNLPITATEILPRMREGGAFVKFTHDGSAPTSEIEKTLQAFLREEPVKPWWSPWKRMRAKVVRGRPWVEDLMRLPASRLRVEFVSGEPGAPASEAVELSQEELFQFFRPYGKLGDIVMQPPDSKVLPKFAYLDYTSIGKAIMARNCMHGYLVSEAEGGGAKGTILRLKYEQKIKPRYIRDWILNHPRIVIPIVAALIAGTVAIVFDPIRQFFVKAHITRNFHIEDNKWYQWIKGYATDIMSVGRKHNDSDGMDYIWDDRKESIEQIQTWLMETAETFIIVQGPRGSGKRELVVDQALQDKKVKLVIDCKPIQEARGESATINAAALSVGYRPVFSWMNSISGMIDMAAQGATGVKTGFSETLDSQLSKIWNTTTLALRQIALDTRHKHDKDAHLGDDEWLEAHPERRPIVVIDNFLHKSQEGGIVYDKLAEWAARLTTTNVAHVIFLTNDVAFNKSLSKAMPDRMFRQISLSDCSPEVAKRYVITTLDADVEDDPAPKDGSPKEVPSKHRTDLGELDTCIDLLGGRLTDLEFLSRRIKSGETPTKAVHEIIDQSASEILKMYIFGAEDESGHRSWNAEQAWFLIKELAQKESLRYNEVLIDDILKTGGESVLRALEQAELISIVAGANGRPSVIKPGKPVYYPAFKRLTEDKVLKSRLDLAIFTHLTKIENATIDKCETELLLLSKLRNQPAQTAGRVNYLLTKLMTSQAKVERYEVEMKGLKKVLANGSAPRIGRKGVLSKQARACQQPSNEVPGAPPPIIAASHCHCLTSTASASYLSRIPSHPPSQFSSHSGAMAPITDTVVDDLKSTVNRLEQRIAELENRLSGHGGGAGSTESVRMILMGPPGAGKGTQAPRIKEKFCACHLATGDMLRAQVAAKTPLGREAKKIMDAGGLVSDEIMVNMIKTELENNQECAKGFILDGFPRTVTQAEKLDGMLAATKKPLQHAVELQIDDGLLVSRITGRLVHPASGRSYHKVFNPPKTAMTDDVTGEPLIQRSDDNAETLKKRLSTYHAQTAPVVAYYQKTGIWKPIDASQEPGQVWKSLLKIFDDKAMIAGRTGSLLNKIGLKN</sequence>
<comment type="similarity">
    <text evidence="2">Belongs to the YME2 family.</text>
</comment>
<evidence type="ECO:0000259" key="16">
    <source>
        <dbReference type="PROSITE" id="PS50102"/>
    </source>
</evidence>
<comment type="subunit">
    <text evidence="13">Monomer.</text>
</comment>
<feature type="binding site" evidence="13">
    <location>
        <begin position="1025"/>
        <end position="1027"/>
    </location>
    <ligand>
        <name>AMP</name>
        <dbReference type="ChEBI" id="CHEBI:456215"/>
    </ligand>
</feature>
<dbReference type="InterPro" id="IPR033690">
    <property type="entry name" value="Adenylat_kinase_CS"/>
</dbReference>
<dbReference type="HAMAP" id="MF_03168">
    <property type="entry name" value="Adenylate_kinase_AK2"/>
    <property type="match status" value="1"/>
</dbReference>
<dbReference type="NCBIfam" id="NF011100">
    <property type="entry name" value="PRK14527.1"/>
    <property type="match status" value="1"/>
</dbReference>
<dbReference type="SUPFAM" id="SSF54928">
    <property type="entry name" value="RNA-binding domain, RBD"/>
    <property type="match status" value="1"/>
</dbReference>
<comment type="function">
    <text evidence="13">Catalyzes the reversible transfer of the terminal phosphate group between ATP and AMP. Plays an important role in cellular energy homeostasis and in adenine nucleotide metabolism. Adenylate kinase activity is critical for regulation of the phosphate utilization and the AMP de novo biosynthesis pathways.</text>
</comment>
<feature type="binding site" evidence="13">
    <location>
        <position position="999"/>
    </location>
    <ligand>
        <name>AMP</name>
        <dbReference type="ChEBI" id="CHEBI:456215"/>
    </ligand>
</feature>